<dbReference type="PROSITE" id="PS00036">
    <property type="entry name" value="BZIP_BASIC"/>
    <property type="match status" value="1"/>
</dbReference>
<dbReference type="Proteomes" id="UP000799764">
    <property type="component" value="Unassembled WGS sequence"/>
</dbReference>
<feature type="compositionally biased region" description="Basic and acidic residues" evidence="1">
    <location>
        <begin position="1"/>
        <end position="10"/>
    </location>
</feature>
<dbReference type="AlphaFoldDB" id="A0A9P4P5I1"/>
<dbReference type="EMBL" id="MU001514">
    <property type="protein sequence ID" value="KAF2437806.1"/>
    <property type="molecule type" value="Genomic_DNA"/>
</dbReference>
<dbReference type="CDD" id="cd14688">
    <property type="entry name" value="bZIP_YAP"/>
    <property type="match status" value="1"/>
</dbReference>
<evidence type="ECO:0000259" key="2">
    <source>
        <dbReference type="PROSITE" id="PS00036"/>
    </source>
</evidence>
<reference evidence="3" key="1">
    <citation type="journal article" date="2020" name="Stud. Mycol.">
        <title>101 Dothideomycetes genomes: a test case for predicting lifestyles and emergence of pathogens.</title>
        <authorList>
            <person name="Haridas S."/>
            <person name="Albert R."/>
            <person name="Binder M."/>
            <person name="Bloem J."/>
            <person name="Labutti K."/>
            <person name="Salamov A."/>
            <person name="Andreopoulos B."/>
            <person name="Baker S."/>
            <person name="Barry K."/>
            <person name="Bills G."/>
            <person name="Bluhm B."/>
            <person name="Cannon C."/>
            <person name="Castanera R."/>
            <person name="Culley D."/>
            <person name="Daum C."/>
            <person name="Ezra D."/>
            <person name="Gonzalez J."/>
            <person name="Henrissat B."/>
            <person name="Kuo A."/>
            <person name="Liang C."/>
            <person name="Lipzen A."/>
            <person name="Lutzoni F."/>
            <person name="Magnuson J."/>
            <person name="Mondo S."/>
            <person name="Nolan M."/>
            <person name="Ohm R."/>
            <person name="Pangilinan J."/>
            <person name="Park H.-J."/>
            <person name="Ramirez L."/>
            <person name="Alfaro M."/>
            <person name="Sun H."/>
            <person name="Tritt A."/>
            <person name="Yoshinaga Y."/>
            <person name="Zwiers L.-H."/>
            <person name="Turgeon B."/>
            <person name="Goodwin S."/>
            <person name="Spatafora J."/>
            <person name="Crous P."/>
            <person name="Grigoriev I."/>
        </authorList>
    </citation>
    <scope>NUCLEOTIDE SEQUENCE</scope>
    <source>
        <strain evidence="3">CBS 690.94</strain>
    </source>
</reference>
<dbReference type="InterPro" id="IPR021833">
    <property type="entry name" value="DUF3425"/>
</dbReference>
<feature type="domain" description="BZIP" evidence="2">
    <location>
        <begin position="28"/>
        <end position="43"/>
    </location>
</feature>
<dbReference type="SUPFAM" id="SSF57959">
    <property type="entry name" value="Leucine zipper domain"/>
    <property type="match status" value="1"/>
</dbReference>
<name>A0A9P4P5I1_9PLEO</name>
<dbReference type="Pfam" id="PF11905">
    <property type="entry name" value="DUF3425"/>
    <property type="match status" value="1"/>
</dbReference>
<dbReference type="GO" id="GO:0003700">
    <property type="term" value="F:DNA-binding transcription factor activity"/>
    <property type="evidence" value="ECO:0007669"/>
    <property type="project" value="InterPro"/>
</dbReference>
<proteinExistence type="predicted"/>
<dbReference type="InterPro" id="IPR046347">
    <property type="entry name" value="bZIP_sf"/>
</dbReference>
<keyword evidence="4" id="KW-1185">Reference proteome</keyword>
<dbReference type="PANTHER" id="PTHR38116:SF5">
    <property type="entry name" value="BZIP DOMAIN-CONTAINING PROTEIN"/>
    <property type="match status" value="1"/>
</dbReference>
<dbReference type="Gene3D" id="1.20.5.170">
    <property type="match status" value="1"/>
</dbReference>
<accession>A0A9P4P5I1</accession>
<dbReference type="OrthoDB" id="5973539at2759"/>
<protein>
    <recommendedName>
        <fullName evidence="2">BZIP domain-containing protein</fullName>
    </recommendedName>
</protein>
<evidence type="ECO:0000313" key="3">
    <source>
        <dbReference type="EMBL" id="KAF2437806.1"/>
    </source>
</evidence>
<sequence length="340" mass="37743">MSTGSEELRQIRQPSVQETAAGAATSEKRKQQNRAAQKTYREKRKRKLQEFDELTSLPGPSNPHANASTSMSLVEPQSSTAFSPPEMDTSNITQNADWLFDFISPAAVDLTPPSSTSTTTTVTHRLAFPSLPTASQRALLAARVSAAYTRTRTQNPWAGFNPYANNLTISTLSFAACFFANALALGTTDHMYCTPYAQSSFYRAGITDSPYAETMLLAVQRSFDGLKPDLRPTPTQIVQSHHPAIDFFPFPNIRRRLIEGLAADPPALSEAEFWEDVRADGMVCWGGASAEVGGGGVPWDARSWEAKEWFLEKYVGVLGDEEDELWRASRWWREMRGEYV</sequence>
<evidence type="ECO:0000313" key="4">
    <source>
        <dbReference type="Proteomes" id="UP000799764"/>
    </source>
</evidence>
<comment type="caution">
    <text evidence="3">The sequence shown here is derived from an EMBL/GenBank/DDBJ whole genome shotgun (WGS) entry which is preliminary data.</text>
</comment>
<gene>
    <name evidence="3" type="ORF">P171DRAFT_491671</name>
</gene>
<evidence type="ECO:0000256" key="1">
    <source>
        <dbReference type="SAM" id="MobiDB-lite"/>
    </source>
</evidence>
<feature type="compositionally biased region" description="Polar residues" evidence="1">
    <location>
        <begin position="63"/>
        <end position="85"/>
    </location>
</feature>
<organism evidence="3 4">
    <name type="scientific">Karstenula rhodostoma CBS 690.94</name>
    <dbReference type="NCBI Taxonomy" id="1392251"/>
    <lineage>
        <taxon>Eukaryota</taxon>
        <taxon>Fungi</taxon>
        <taxon>Dikarya</taxon>
        <taxon>Ascomycota</taxon>
        <taxon>Pezizomycotina</taxon>
        <taxon>Dothideomycetes</taxon>
        <taxon>Pleosporomycetidae</taxon>
        <taxon>Pleosporales</taxon>
        <taxon>Massarineae</taxon>
        <taxon>Didymosphaeriaceae</taxon>
        <taxon>Karstenula</taxon>
    </lineage>
</organism>
<dbReference type="InterPro" id="IPR004827">
    <property type="entry name" value="bZIP"/>
</dbReference>
<feature type="region of interest" description="Disordered" evidence="1">
    <location>
        <begin position="1"/>
        <end position="85"/>
    </location>
</feature>
<dbReference type="PANTHER" id="PTHR38116">
    <property type="entry name" value="CHROMOSOME 7, WHOLE GENOME SHOTGUN SEQUENCE"/>
    <property type="match status" value="1"/>
</dbReference>